<feature type="region of interest" description="Disordered" evidence="11">
    <location>
        <begin position="380"/>
        <end position="539"/>
    </location>
</feature>
<dbReference type="InterPro" id="IPR036903">
    <property type="entry name" value="Nup98_auto-Pept-S59_dom_sf"/>
</dbReference>
<organism evidence="13 14">
    <name type="scientific">Papaver atlanticum</name>
    <dbReference type="NCBI Taxonomy" id="357466"/>
    <lineage>
        <taxon>Eukaryota</taxon>
        <taxon>Viridiplantae</taxon>
        <taxon>Streptophyta</taxon>
        <taxon>Embryophyta</taxon>
        <taxon>Tracheophyta</taxon>
        <taxon>Spermatophyta</taxon>
        <taxon>Magnoliopsida</taxon>
        <taxon>Ranunculales</taxon>
        <taxon>Papaveraceae</taxon>
        <taxon>Papaveroideae</taxon>
        <taxon>Papaver</taxon>
    </lineage>
</organism>
<dbReference type="Pfam" id="PF21240">
    <property type="entry name" value="Nup98_GLEBS"/>
    <property type="match status" value="1"/>
</dbReference>
<dbReference type="PANTHER" id="PTHR23198">
    <property type="entry name" value="NUCLEOPORIN"/>
    <property type="match status" value="1"/>
</dbReference>
<evidence type="ECO:0000256" key="11">
    <source>
        <dbReference type="SAM" id="MobiDB-lite"/>
    </source>
</evidence>
<feature type="domain" description="Peptidase S59" evidence="12">
    <location>
        <begin position="725"/>
        <end position="867"/>
    </location>
</feature>
<proteinExistence type="inferred from homology"/>
<accession>A0AAD4XR02</accession>
<evidence type="ECO:0000313" key="13">
    <source>
        <dbReference type="EMBL" id="KAI3935027.1"/>
    </source>
</evidence>
<evidence type="ECO:0000256" key="8">
    <source>
        <dbReference type="ARBA" id="ARBA00023242"/>
    </source>
</evidence>
<keyword evidence="7" id="KW-0906">Nuclear pore complex</keyword>
<feature type="compositionally biased region" description="Low complexity" evidence="11">
    <location>
        <begin position="425"/>
        <end position="463"/>
    </location>
</feature>
<comment type="subcellular location">
    <subcellularLocation>
        <location evidence="1">Nucleus</location>
        <location evidence="1">Nuclear pore complex</location>
    </subcellularLocation>
</comment>
<feature type="compositionally biased region" description="Basic and acidic residues" evidence="11">
    <location>
        <begin position="650"/>
        <end position="662"/>
    </location>
</feature>
<comment type="caution">
    <text evidence="13">The sequence shown here is derived from an EMBL/GenBank/DDBJ whole genome shotgun (WGS) entry which is preliminary data.</text>
</comment>
<keyword evidence="14" id="KW-1185">Reference proteome</keyword>
<dbReference type="EMBL" id="JAJJMB010006318">
    <property type="protein sequence ID" value="KAI3935027.1"/>
    <property type="molecule type" value="Genomic_DNA"/>
</dbReference>
<dbReference type="SUPFAM" id="SSF82215">
    <property type="entry name" value="C-terminal autoproteolytic domain of nucleoporin nup98"/>
    <property type="match status" value="1"/>
</dbReference>
<keyword evidence="4" id="KW-0509">mRNA transport</keyword>
<dbReference type="GO" id="GO:0017056">
    <property type="term" value="F:structural constituent of nuclear pore"/>
    <property type="evidence" value="ECO:0007669"/>
    <property type="project" value="InterPro"/>
</dbReference>
<keyword evidence="8" id="KW-0539">Nucleus</keyword>
<dbReference type="Gene3D" id="3.30.1610.10">
    <property type="entry name" value="Peptidase S59, nucleoporin"/>
    <property type="match status" value="1"/>
</dbReference>
<evidence type="ECO:0000256" key="2">
    <source>
        <dbReference type="ARBA" id="ARBA00008926"/>
    </source>
</evidence>
<dbReference type="GO" id="GO:0003723">
    <property type="term" value="F:RNA binding"/>
    <property type="evidence" value="ECO:0007669"/>
    <property type="project" value="TreeGrafter"/>
</dbReference>
<dbReference type="FunFam" id="3.30.1610.10:FF:000002">
    <property type="entry name" value="nuclear pore complex protein NUP98A"/>
    <property type="match status" value="1"/>
</dbReference>
<dbReference type="GO" id="GO:0006405">
    <property type="term" value="P:RNA export from nucleus"/>
    <property type="evidence" value="ECO:0007669"/>
    <property type="project" value="TreeGrafter"/>
</dbReference>
<keyword evidence="6" id="KW-0811">Translocation</keyword>
<dbReference type="GO" id="GO:0008139">
    <property type="term" value="F:nuclear localization sequence binding"/>
    <property type="evidence" value="ECO:0007669"/>
    <property type="project" value="TreeGrafter"/>
</dbReference>
<evidence type="ECO:0000256" key="6">
    <source>
        <dbReference type="ARBA" id="ARBA00023010"/>
    </source>
</evidence>
<dbReference type="Proteomes" id="UP001202328">
    <property type="component" value="Unassembled WGS sequence"/>
</dbReference>
<evidence type="ECO:0000256" key="4">
    <source>
        <dbReference type="ARBA" id="ARBA00022816"/>
    </source>
</evidence>
<evidence type="ECO:0000313" key="14">
    <source>
        <dbReference type="Proteomes" id="UP001202328"/>
    </source>
</evidence>
<dbReference type="Gene3D" id="1.10.10.2360">
    <property type="match status" value="1"/>
</dbReference>
<dbReference type="GO" id="GO:0034398">
    <property type="term" value="P:telomere tethering at nuclear periphery"/>
    <property type="evidence" value="ECO:0007669"/>
    <property type="project" value="TreeGrafter"/>
</dbReference>
<reference evidence="13" key="1">
    <citation type="submission" date="2022-04" db="EMBL/GenBank/DDBJ databases">
        <title>A functionally conserved STORR gene fusion in Papaver species that diverged 16.8 million years ago.</title>
        <authorList>
            <person name="Catania T."/>
        </authorList>
    </citation>
    <scope>NUCLEOTIDE SEQUENCE</scope>
    <source>
        <strain evidence="13">S-188037</strain>
    </source>
</reference>
<comment type="subunit">
    <text evidence="9">Part of the nuclear pore complex (NPC). The NPC has an eight-fold symmetrical structure comprising a central transport channel and two rings, the cytoplasmic and nuclear rings, to which eight filaments are attached. The cytoplasmic filaments have loose ends, while the nuclear filaments are joined in a distal ring, forming a nuclear basket. NPCs are highly dynamic in configuration and composition, and can be devided in 3 subcomplexes, the NUP62 subcomplex, the NUP107-160 subcomplex and the NUP93 subcomplex, containing approximately 30 different nucleoporin proteins.</text>
</comment>
<dbReference type="GO" id="GO:0051028">
    <property type="term" value="P:mRNA transport"/>
    <property type="evidence" value="ECO:0007669"/>
    <property type="project" value="UniProtKB-KW"/>
</dbReference>
<evidence type="ECO:0000256" key="1">
    <source>
        <dbReference type="ARBA" id="ARBA00004567"/>
    </source>
</evidence>
<dbReference type="GO" id="GO:0000973">
    <property type="term" value="P:post-transcriptional tethering of RNA polymerase II gene DNA at nuclear periphery"/>
    <property type="evidence" value="ECO:0007669"/>
    <property type="project" value="TreeGrafter"/>
</dbReference>
<comment type="similarity">
    <text evidence="2">Belongs to the nucleoporin GLFG family.</text>
</comment>
<dbReference type="InterPro" id="IPR007230">
    <property type="entry name" value="Nup98_auto-Pept-S59_dom"/>
</dbReference>
<evidence type="ECO:0000256" key="3">
    <source>
        <dbReference type="ARBA" id="ARBA00022448"/>
    </source>
</evidence>
<dbReference type="InterPro" id="IPR037665">
    <property type="entry name" value="Nucleoporin_S59-like"/>
</dbReference>
<dbReference type="GO" id="GO:0044614">
    <property type="term" value="C:nuclear pore cytoplasmic filaments"/>
    <property type="evidence" value="ECO:0007669"/>
    <property type="project" value="TreeGrafter"/>
</dbReference>
<keyword evidence="3" id="KW-0813">Transport</keyword>
<dbReference type="GO" id="GO:0048573">
    <property type="term" value="P:photoperiodism, flowering"/>
    <property type="evidence" value="ECO:0007669"/>
    <property type="project" value="UniProtKB-ARBA"/>
</dbReference>
<evidence type="ECO:0000256" key="7">
    <source>
        <dbReference type="ARBA" id="ARBA00023132"/>
    </source>
</evidence>
<evidence type="ECO:0000259" key="12">
    <source>
        <dbReference type="PROSITE" id="PS51434"/>
    </source>
</evidence>
<evidence type="ECO:0000256" key="10">
    <source>
        <dbReference type="ARBA" id="ARBA00082956"/>
    </source>
</evidence>
<dbReference type="AlphaFoldDB" id="A0AAD4XR02"/>
<feature type="compositionally biased region" description="Basic and acidic residues" evidence="11">
    <location>
        <begin position="670"/>
        <end position="679"/>
    </location>
</feature>
<name>A0AAD4XR02_9MAGN</name>
<dbReference type="GO" id="GO:0006606">
    <property type="term" value="P:protein import into nucleus"/>
    <property type="evidence" value="ECO:0007669"/>
    <property type="project" value="TreeGrafter"/>
</dbReference>
<dbReference type="PROSITE" id="PS51434">
    <property type="entry name" value="NUP_C"/>
    <property type="match status" value="1"/>
</dbReference>
<feature type="compositionally biased region" description="Low complexity" evidence="11">
    <location>
        <begin position="472"/>
        <end position="499"/>
    </location>
</feature>
<protein>
    <recommendedName>
        <fullName evidence="10">Nucleoporin autopeptidase</fullName>
    </recommendedName>
</protein>
<evidence type="ECO:0000256" key="5">
    <source>
        <dbReference type="ARBA" id="ARBA00022927"/>
    </source>
</evidence>
<keyword evidence="5" id="KW-0653">Protein transport</keyword>
<sequence>MFNSVPPFGAQQQSVFGQNNNVFAPKPFGTPTTPFGTQAAGSMFSGTSTGNFGGAAQVSSFGTPTPAFGNGTSSFAGTSIFGQKPAFNTNTPAFGAPTTPAFGTPTTPAFGSQPTAPPAFGIGLGGGFGQPNSGFGATNATSTTAPFGSQLFNSGASPGLFGQPNSGFGNNPSAPAPFGSQSSSFSFQTTTPSTFGTPGAFGQQKRGGTRVVAYAPPELEDSAPNTTTAPGNTIAKGKFQSISAMPVYAEKSHEELRWEDYQLGDKGGPQFGTTQTNLFTSTTTTPNAFGLQKTTSFPSYTSPFSTSGTAGSTTSTLFGTDSSLTSTNVFQQPSTTPAFTPYTFGTTPSTTPSTATSPFNSTPATTNTFGLTIGVPPAFQQTKNSGFMNNPFNSTPSQPSLNNPFGGQTNPSQQSQPAFTFPYNFQQQGQTTNPSQQTQPTFTFPNNFQQQGQTTNPSQQPQPAFTFPNNCQQQGQTNPSQQTQPAFTFPNNFQQQQPAVSTGIGVQSSGLNNVPNSFSQNPFPQLSTGNQSNPAATQPSVVATNPFGTLPAMPQISIGHTRAASSIQYGISKMPLVEKAAPVRVSSLLMTSRHLSQCRIRSSARRSYPNNSVRVPFFSNDEEAPSTPKADALFIPRENPRALVIHPLEHCTSRTSAEKSKDTNSTPLHENGKLSEKDSGSSLNGSMNHEKHMSNPSLAENGHDKERTVNENRADIEALMPKLRYPDYYTEPRIQELAAKERAEPGFCGRVKDFIVGRNGFGSIKFAGETDVRNLDLESLVQFNNREVIVYLDDSKKPPVGQGLNKAAVVTLLNIKCFDKKTGQQCMEGVKVEKYKEMLIKKARDQGAEFVSYDPIKGEWKFRVDHF</sequence>
<feature type="compositionally biased region" description="Polar residues" evidence="11">
    <location>
        <begin position="380"/>
        <end position="418"/>
    </location>
</feature>
<dbReference type="FunFam" id="1.10.10.2360:FF:000001">
    <property type="entry name" value="Nuclear pore complex protein Nup98-Nup96"/>
    <property type="match status" value="1"/>
</dbReference>
<evidence type="ECO:0000256" key="9">
    <source>
        <dbReference type="ARBA" id="ARBA00065263"/>
    </source>
</evidence>
<dbReference type="Pfam" id="PF04096">
    <property type="entry name" value="Nucleoporin2"/>
    <property type="match status" value="1"/>
</dbReference>
<dbReference type="PANTHER" id="PTHR23198:SF6">
    <property type="entry name" value="NUCLEAR PORE COMPLEX PROTEIN NUP98-NUP96"/>
    <property type="match status" value="1"/>
</dbReference>
<feature type="compositionally biased region" description="Polar residues" evidence="11">
    <location>
        <begin position="504"/>
        <end position="539"/>
    </location>
</feature>
<gene>
    <name evidence="13" type="ORF">MKW98_009946</name>
</gene>
<feature type="region of interest" description="Disordered" evidence="11">
    <location>
        <begin position="650"/>
        <end position="704"/>
    </location>
</feature>